<dbReference type="SUPFAM" id="SSF46955">
    <property type="entry name" value="Putative DNA-binding domain"/>
    <property type="match status" value="1"/>
</dbReference>
<comment type="caution">
    <text evidence="2">The sequence shown here is derived from an EMBL/GenBank/DDBJ whole genome shotgun (WGS) entry which is preliminary data.</text>
</comment>
<name>A0A8J7U1Y7_9BACT</name>
<keyword evidence="3" id="KW-1185">Reference proteome</keyword>
<dbReference type="AlphaFoldDB" id="A0A8J7U1Y7"/>
<dbReference type="Proteomes" id="UP000664417">
    <property type="component" value="Unassembled WGS sequence"/>
</dbReference>
<dbReference type="EMBL" id="JAFREP010000007">
    <property type="protein sequence ID" value="MBO1318708.1"/>
    <property type="molecule type" value="Genomic_DNA"/>
</dbReference>
<feature type="domain" description="HTH merR-type" evidence="1">
    <location>
        <begin position="1"/>
        <end position="43"/>
    </location>
</feature>
<accession>A0A8J7U1Y7</accession>
<dbReference type="Gene3D" id="1.10.1660.10">
    <property type="match status" value="1"/>
</dbReference>
<gene>
    <name evidence="2" type="ORF">J3U88_09570</name>
</gene>
<dbReference type="InterPro" id="IPR000551">
    <property type="entry name" value="MerR-type_HTH_dom"/>
</dbReference>
<proteinExistence type="predicted"/>
<evidence type="ECO:0000313" key="3">
    <source>
        <dbReference type="Proteomes" id="UP000664417"/>
    </source>
</evidence>
<keyword evidence="2" id="KW-0238">DNA-binding</keyword>
<dbReference type="GO" id="GO:0003677">
    <property type="term" value="F:DNA binding"/>
    <property type="evidence" value="ECO:0007669"/>
    <property type="project" value="UniProtKB-KW"/>
</dbReference>
<evidence type="ECO:0000313" key="2">
    <source>
        <dbReference type="EMBL" id="MBO1318708.1"/>
    </source>
</evidence>
<organism evidence="2 3">
    <name type="scientific">Acanthopleuribacter pedis</name>
    <dbReference type="NCBI Taxonomy" id="442870"/>
    <lineage>
        <taxon>Bacteria</taxon>
        <taxon>Pseudomonadati</taxon>
        <taxon>Acidobacteriota</taxon>
        <taxon>Holophagae</taxon>
        <taxon>Acanthopleuribacterales</taxon>
        <taxon>Acanthopleuribacteraceae</taxon>
        <taxon>Acanthopleuribacter</taxon>
    </lineage>
</organism>
<reference evidence="2" key="1">
    <citation type="submission" date="2021-03" db="EMBL/GenBank/DDBJ databases">
        <authorList>
            <person name="Wang G."/>
        </authorList>
    </citation>
    <scope>NUCLEOTIDE SEQUENCE</scope>
    <source>
        <strain evidence="2">KCTC 12899</strain>
    </source>
</reference>
<evidence type="ECO:0000259" key="1">
    <source>
        <dbReference type="PROSITE" id="PS50937"/>
    </source>
</evidence>
<dbReference type="InterPro" id="IPR009061">
    <property type="entry name" value="DNA-bd_dom_put_sf"/>
</dbReference>
<sequence>MESVGRQGPRRLFDPAVLDRLALIALGQSAGFSLDEPASVLTGGLDDRKRLLTKAEELDRTITQ</sequence>
<dbReference type="GO" id="GO:0006355">
    <property type="term" value="P:regulation of DNA-templated transcription"/>
    <property type="evidence" value="ECO:0007669"/>
    <property type="project" value="InterPro"/>
</dbReference>
<dbReference type="PROSITE" id="PS50937">
    <property type="entry name" value="HTH_MERR_2"/>
    <property type="match status" value="1"/>
</dbReference>
<protein>
    <submittedName>
        <fullName evidence="2">MerR family DNA-binding protein</fullName>
    </submittedName>
</protein>